<protein>
    <recommendedName>
        <fullName evidence="2">Tautomerase cis-CaaD-like domain-containing protein</fullName>
    </recommendedName>
</protein>
<dbReference type="Proteomes" id="UP000799437">
    <property type="component" value="Unassembled WGS sequence"/>
</dbReference>
<sequence>MPFYIIHHSTPLSKPQCAAIASHITTTHSERFTAPRHFVNVKFEYQDPAIEPPTYVGGKPRRTNYIFAHVRDGGSRTAADFNGVAAEISQFWDTEIAPHLARSTEEERVTGKGAHVPEEEREVSCVA</sequence>
<evidence type="ECO:0000259" key="2">
    <source>
        <dbReference type="Pfam" id="PF14832"/>
    </source>
</evidence>
<dbReference type="EMBL" id="ML996577">
    <property type="protein sequence ID" value="KAF2755439.1"/>
    <property type="molecule type" value="Genomic_DNA"/>
</dbReference>
<reference evidence="3" key="1">
    <citation type="journal article" date="2020" name="Stud. Mycol.">
        <title>101 Dothideomycetes genomes: a test case for predicting lifestyles and emergence of pathogens.</title>
        <authorList>
            <person name="Haridas S."/>
            <person name="Albert R."/>
            <person name="Binder M."/>
            <person name="Bloem J."/>
            <person name="Labutti K."/>
            <person name="Salamov A."/>
            <person name="Andreopoulos B."/>
            <person name="Baker S."/>
            <person name="Barry K."/>
            <person name="Bills G."/>
            <person name="Bluhm B."/>
            <person name="Cannon C."/>
            <person name="Castanera R."/>
            <person name="Culley D."/>
            <person name="Daum C."/>
            <person name="Ezra D."/>
            <person name="Gonzalez J."/>
            <person name="Henrissat B."/>
            <person name="Kuo A."/>
            <person name="Liang C."/>
            <person name="Lipzen A."/>
            <person name="Lutzoni F."/>
            <person name="Magnuson J."/>
            <person name="Mondo S."/>
            <person name="Nolan M."/>
            <person name="Ohm R."/>
            <person name="Pangilinan J."/>
            <person name="Park H.-J."/>
            <person name="Ramirez L."/>
            <person name="Alfaro M."/>
            <person name="Sun H."/>
            <person name="Tritt A."/>
            <person name="Yoshinaga Y."/>
            <person name="Zwiers L.-H."/>
            <person name="Turgeon B."/>
            <person name="Goodwin S."/>
            <person name="Spatafora J."/>
            <person name="Crous P."/>
            <person name="Grigoriev I."/>
        </authorList>
    </citation>
    <scope>NUCLEOTIDE SEQUENCE</scope>
    <source>
        <strain evidence="3">CBS 121739</strain>
    </source>
</reference>
<dbReference type="OrthoDB" id="9981319at2759"/>
<organism evidence="3 4">
    <name type="scientific">Pseudovirgaria hyperparasitica</name>
    <dbReference type="NCBI Taxonomy" id="470096"/>
    <lineage>
        <taxon>Eukaryota</taxon>
        <taxon>Fungi</taxon>
        <taxon>Dikarya</taxon>
        <taxon>Ascomycota</taxon>
        <taxon>Pezizomycotina</taxon>
        <taxon>Dothideomycetes</taxon>
        <taxon>Dothideomycetes incertae sedis</taxon>
        <taxon>Acrospermales</taxon>
        <taxon>Acrospermaceae</taxon>
        <taxon>Pseudovirgaria</taxon>
    </lineage>
</organism>
<evidence type="ECO:0000313" key="4">
    <source>
        <dbReference type="Proteomes" id="UP000799437"/>
    </source>
</evidence>
<evidence type="ECO:0000256" key="1">
    <source>
        <dbReference type="SAM" id="MobiDB-lite"/>
    </source>
</evidence>
<dbReference type="RefSeq" id="XP_033597890.1">
    <property type="nucleotide sequence ID" value="XM_033744460.1"/>
</dbReference>
<dbReference type="GeneID" id="54485514"/>
<feature type="domain" description="Tautomerase cis-CaaD-like" evidence="2">
    <location>
        <begin position="1"/>
        <end position="103"/>
    </location>
</feature>
<gene>
    <name evidence="3" type="ORF">EJ05DRAFT_478452</name>
</gene>
<feature type="region of interest" description="Disordered" evidence="1">
    <location>
        <begin position="102"/>
        <end position="127"/>
    </location>
</feature>
<keyword evidence="4" id="KW-1185">Reference proteome</keyword>
<dbReference type="Pfam" id="PF14832">
    <property type="entry name" value="Tautomerase_3"/>
    <property type="match status" value="1"/>
</dbReference>
<dbReference type="AlphaFoldDB" id="A0A6A6VZX0"/>
<dbReference type="InterPro" id="IPR014347">
    <property type="entry name" value="Tautomerase/MIF_sf"/>
</dbReference>
<evidence type="ECO:0000313" key="3">
    <source>
        <dbReference type="EMBL" id="KAF2755439.1"/>
    </source>
</evidence>
<dbReference type="InterPro" id="IPR028116">
    <property type="entry name" value="Cis-CaaD-like"/>
</dbReference>
<feature type="compositionally biased region" description="Basic and acidic residues" evidence="1">
    <location>
        <begin position="102"/>
        <end position="118"/>
    </location>
</feature>
<name>A0A6A6VZX0_9PEZI</name>
<proteinExistence type="predicted"/>
<accession>A0A6A6VZX0</accession>
<dbReference type="Gene3D" id="3.30.429.10">
    <property type="entry name" value="Macrophage Migration Inhibitory Factor"/>
    <property type="match status" value="1"/>
</dbReference>